<gene>
    <name evidence="1" type="ORF">E2C01_078415</name>
</gene>
<evidence type="ECO:0000313" key="1">
    <source>
        <dbReference type="EMBL" id="MPC83700.1"/>
    </source>
</evidence>
<reference evidence="1 2" key="1">
    <citation type="submission" date="2019-05" db="EMBL/GenBank/DDBJ databases">
        <title>Another draft genome of Portunus trituberculatus and its Hox gene families provides insights of decapod evolution.</title>
        <authorList>
            <person name="Jeong J.-H."/>
            <person name="Song I."/>
            <person name="Kim S."/>
            <person name="Choi T."/>
            <person name="Kim D."/>
            <person name="Ryu S."/>
            <person name="Kim W."/>
        </authorList>
    </citation>
    <scope>NUCLEOTIDE SEQUENCE [LARGE SCALE GENOMIC DNA]</scope>
    <source>
        <tissue evidence="1">Muscle</tissue>
    </source>
</reference>
<organism evidence="1 2">
    <name type="scientific">Portunus trituberculatus</name>
    <name type="common">Swimming crab</name>
    <name type="synonym">Neptunus trituberculatus</name>
    <dbReference type="NCBI Taxonomy" id="210409"/>
    <lineage>
        <taxon>Eukaryota</taxon>
        <taxon>Metazoa</taxon>
        <taxon>Ecdysozoa</taxon>
        <taxon>Arthropoda</taxon>
        <taxon>Crustacea</taxon>
        <taxon>Multicrustacea</taxon>
        <taxon>Malacostraca</taxon>
        <taxon>Eumalacostraca</taxon>
        <taxon>Eucarida</taxon>
        <taxon>Decapoda</taxon>
        <taxon>Pleocyemata</taxon>
        <taxon>Brachyura</taxon>
        <taxon>Eubrachyura</taxon>
        <taxon>Portunoidea</taxon>
        <taxon>Portunidae</taxon>
        <taxon>Portuninae</taxon>
        <taxon>Portunus</taxon>
    </lineage>
</organism>
<evidence type="ECO:0000313" key="2">
    <source>
        <dbReference type="Proteomes" id="UP000324222"/>
    </source>
</evidence>
<dbReference type="Proteomes" id="UP000324222">
    <property type="component" value="Unassembled WGS sequence"/>
</dbReference>
<proteinExistence type="predicted"/>
<sequence length="186" mass="19548">MACTCGRRRPEDACSSRLTCRRGAQSSDLRPLSSHPVTNLLCSLAHLPFLLTGNPSPAPATCLLLRLPRTHAGPPASAIRHTPSTINPLNCSPSLNGKSPTIGHGDFGFCKETLPPSSPHQTPQPVSDVKQGGEFNIQAGKWSFSSSSAPVNIITVTCATHSQGAALIGGEERCWEEGEQGRESGG</sequence>
<dbReference type="EMBL" id="VSRR010063200">
    <property type="protein sequence ID" value="MPC83700.1"/>
    <property type="molecule type" value="Genomic_DNA"/>
</dbReference>
<comment type="caution">
    <text evidence="1">The sequence shown here is derived from an EMBL/GenBank/DDBJ whole genome shotgun (WGS) entry which is preliminary data.</text>
</comment>
<accession>A0A5B7IGX5</accession>
<protein>
    <submittedName>
        <fullName evidence="1">Uncharacterized protein</fullName>
    </submittedName>
</protein>
<dbReference type="AlphaFoldDB" id="A0A5B7IGX5"/>
<name>A0A5B7IGX5_PORTR</name>
<keyword evidence="2" id="KW-1185">Reference proteome</keyword>